<accession>A0A0M9G549</accession>
<proteinExistence type="predicted"/>
<dbReference type="VEuPathDB" id="TriTrypDB:LpyrH10_05_3800"/>
<comment type="caution">
    <text evidence="2">The sequence shown here is derived from an EMBL/GenBank/DDBJ whole genome shotgun (WGS) entry which is preliminary data.</text>
</comment>
<feature type="region of interest" description="Disordered" evidence="1">
    <location>
        <begin position="551"/>
        <end position="571"/>
    </location>
</feature>
<sequence>MSAEDESSWRLLFSIALSHGEALHSRQLTWEAWMVFLSSARLIGTTAGVFPVLLDQLWQRQALFTEGAPRRERRSEMFTSSSTLLDEASRHASDSTGSVAFVEFGGFVDMMKVLCLRVYQTFQFAHLRAQHGEDGDAVLLALRRCAEDRVLLTEAVRFTASRYLKPFITESTIHTTSRVGLRAARNGWAVHVNRLVTHIVGALAQTTIVPVYRKYANTAVGRMTEEDYCAFLKDYLPGLNTLEETCALAIFTHGGFPDIRPLLKPLLSLAATSADVSLLTSTPTLGLTDFIEALLMLAVVVSADEERHPSLRPITAKVWLFFERYLCCGGTGGSSMCADPYVTGRYAAMPPGLVAVFPNVVALLPCPTLFVEVCNAPCYVEEGDTSSSPPPTSVKQPALSPGSPNSDKTPFLTEVVAQADTTDSSPTKPTPLAAPKGNVAMEAASPFFAARWSLLECNADVPFFGEGEALTACQVTVGGTVVNATPTSCPEIWKISLSALSLESVKLNRCAVETTATTAGLDDGGSKSSGSEVKLIFTPLRSFPVELVIPEGDGTGGNARNGGKAEKSNRLQNSDGDAAEHLMPWGCKDVVLTDTSVTQLMTASLVSRVRALLDEANKASSTPVAAATADSAPSSLQQATVSLASFCEVCRRLRWCGAREKDGATDLEHLCSQALTSCRLYHRLLHASASRRNAAPLPPSDGSQRMSVLEVLGCLSVLLFRDDLCGLRDIPDVPRRLELALHSAISAETTPATTATPAADLQAGKKADIRSLPHNKLRDEPFMLALERKELQSAASRERRAALIKAIRDHHTQQMSGPVVLPPLPESRPNAMRLVSQYGNVDPTEDFQRVMLEGAETVKAYFIEKELAIPEWRGS</sequence>
<evidence type="ECO:0000256" key="1">
    <source>
        <dbReference type="SAM" id="MobiDB-lite"/>
    </source>
</evidence>
<evidence type="ECO:0000313" key="3">
    <source>
        <dbReference type="Proteomes" id="UP000037923"/>
    </source>
</evidence>
<dbReference type="OrthoDB" id="272387at2759"/>
<dbReference type="AlphaFoldDB" id="A0A0M9G549"/>
<feature type="region of interest" description="Disordered" evidence="1">
    <location>
        <begin position="382"/>
        <end position="407"/>
    </location>
</feature>
<dbReference type="OMA" id="PITAKVW"/>
<evidence type="ECO:0000313" key="2">
    <source>
        <dbReference type="EMBL" id="KPA82457.1"/>
    </source>
</evidence>
<reference evidence="2 3" key="1">
    <citation type="submission" date="2015-07" db="EMBL/GenBank/DDBJ databases">
        <title>High-quality genome of monoxenous trypanosomatid Leptomonas pyrrhocoris.</title>
        <authorList>
            <person name="Flegontov P."/>
            <person name="Butenko A."/>
            <person name="Firsov S."/>
            <person name="Vlcek C."/>
            <person name="Logacheva M.D."/>
            <person name="Field M."/>
            <person name="Filatov D."/>
            <person name="Flegontova O."/>
            <person name="Gerasimov E."/>
            <person name="Jackson A.P."/>
            <person name="Kelly S."/>
            <person name="Opperdoes F."/>
            <person name="O'Reilly A."/>
            <person name="Votypka J."/>
            <person name="Yurchenko V."/>
            <person name="Lukes J."/>
        </authorList>
    </citation>
    <scope>NUCLEOTIDE SEQUENCE [LARGE SCALE GENOMIC DNA]</scope>
    <source>
        <strain evidence="2">H10</strain>
    </source>
</reference>
<dbReference type="Proteomes" id="UP000037923">
    <property type="component" value="Unassembled WGS sequence"/>
</dbReference>
<organism evidence="2 3">
    <name type="scientific">Leptomonas pyrrhocoris</name>
    <name type="common">Firebug parasite</name>
    <dbReference type="NCBI Taxonomy" id="157538"/>
    <lineage>
        <taxon>Eukaryota</taxon>
        <taxon>Discoba</taxon>
        <taxon>Euglenozoa</taxon>
        <taxon>Kinetoplastea</taxon>
        <taxon>Metakinetoplastina</taxon>
        <taxon>Trypanosomatida</taxon>
        <taxon>Trypanosomatidae</taxon>
        <taxon>Leishmaniinae</taxon>
        <taxon>Leptomonas</taxon>
    </lineage>
</organism>
<gene>
    <name evidence="2" type="ORF">ABB37_03520</name>
</gene>
<dbReference type="EMBL" id="LGTL01000005">
    <property type="protein sequence ID" value="KPA82457.1"/>
    <property type="molecule type" value="Genomic_DNA"/>
</dbReference>
<name>A0A0M9G549_LEPPY</name>
<protein>
    <submittedName>
        <fullName evidence="2">Uncharacterized protein</fullName>
    </submittedName>
</protein>
<keyword evidence="3" id="KW-1185">Reference proteome</keyword>
<dbReference type="RefSeq" id="XP_015660896.1">
    <property type="nucleotide sequence ID" value="XM_015800889.1"/>
</dbReference>
<dbReference type="GeneID" id="26903811"/>